<dbReference type="Proteomes" id="UP000001542">
    <property type="component" value="Unassembled WGS sequence"/>
</dbReference>
<feature type="transmembrane region" description="Helical" evidence="1">
    <location>
        <begin position="178"/>
        <end position="199"/>
    </location>
</feature>
<keyword evidence="3" id="KW-1185">Reference proteome</keyword>
<dbReference type="KEGG" id="tva:4767587"/>
<gene>
    <name evidence="2" type="ORF">TVAG_060400</name>
</gene>
<dbReference type="RefSeq" id="XP_001321887.1">
    <property type="nucleotide sequence ID" value="XM_001321852.1"/>
</dbReference>
<evidence type="ECO:0000313" key="3">
    <source>
        <dbReference type="Proteomes" id="UP000001542"/>
    </source>
</evidence>
<reference evidence="2" key="1">
    <citation type="submission" date="2006-10" db="EMBL/GenBank/DDBJ databases">
        <authorList>
            <person name="Amadeo P."/>
            <person name="Zhao Q."/>
            <person name="Wortman J."/>
            <person name="Fraser-Liggett C."/>
            <person name="Carlton J."/>
        </authorList>
    </citation>
    <scope>NUCLEOTIDE SEQUENCE</scope>
    <source>
        <strain evidence="2">G3</strain>
    </source>
</reference>
<feature type="transmembrane region" description="Helical" evidence="1">
    <location>
        <begin position="206"/>
        <end position="222"/>
    </location>
</feature>
<keyword evidence="1" id="KW-1133">Transmembrane helix</keyword>
<feature type="transmembrane region" description="Helical" evidence="1">
    <location>
        <begin position="153"/>
        <end position="172"/>
    </location>
</feature>
<dbReference type="EMBL" id="DS113353">
    <property type="protein sequence ID" value="EAY09664.1"/>
    <property type="molecule type" value="Genomic_DNA"/>
</dbReference>
<name>A2ECG9_TRIV3</name>
<protein>
    <recommendedName>
        <fullName evidence="4">Transmembrane protein</fullName>
    </recommendedName>
</protein>
<dbReference type="VEuPathDB" id="TrichDB:TVAGG3_0311760"/>
<dbReference type="AlphaFoldDB" id="A2ECG9"/>
<evidence type="ECO:0000313" key="2">
    <source>
        <dbReference type="EMBL" id="EAY09664.1"/>
    </source>
</evidence>
<dbReference type="InParanoid" id="A2ECG9"/>
<organism evidence="2 3">
    <name type="scientific">Trichomonas vaginalis (strain ATCC PRA-98 / G3)</name>
    <dbReference type="NCBI Taxonomy" id="412133"/>
    <lineage>
        <taxon>Eukaryota</taxon>
        <taxon>Metamonada</taxon>
        <taxon>Parabasalia</taxon>
        <taxon>Trichomonadida</taxon>
        <taxon>Trichomonadidae</taxon>
        <taxon>Trichomonas</taxon>
    </lineage>
</organism>
<feature type="transmembrane region" description="Helical" evidence="1">
    <location>
        <begin position="67"/>
        <end position="87"/>
    </location>
</feature>
<accession>A2ECG9</accession>
<feature type="transmembrane region" description="Helical" evidence="1">
    <location>
        <begin position="267"/>
        <end position="284"/>
    </location>
</feature>
<dbReference type="VEuPathDB" id="TrichDB:TVAG_060400"/>
<feature type="transmembrane region" description="Helical" evidence="1">
    <location>
        <begin position="290"/>
        <end position="314"/>
    </location>
</feature>
<reference evidence="2" key="2">
    <citation type="journal article" date="2007" name="Science">
        <title>Draft genome sequence of the sexually transmitted pathogen Trichomonas vaginalis.</title>
        <authorList>
            <person name="Carlton J.M."/>
            <person name="Hirt R.P."/>
            <person name="Silva J.C."/>
            <person name="Delcher A.L."/>
            <person name="Schatz M."/>
            <person name="Zhao Q."/>
            <person name="Wortman J.R."/>
            <person name="Bidwell S.L."/>
            <person name="Alsmark U.C.M."/>
            <person name="Besteiro S."/>
            <person name="Sicheritz-Ponten T."/>
            <person name="Noel C.J."/>
            <person name="Dacks J.B."/>
            <person name="Foster P.G."/>
            <person name="Simillion C."/>
            <person name="Van de Peer Y."/>
            <person name="Miranda-Saavedra D."/>
            <person name="Barton G.J."/>
            <person name="Westrop G.D."/>
            <person name="Mueller S."/>
            <person name="Dessi D."/>
            <person name="Fiori P.L."/>
            <person name="Ren Q."/>
            <person name="Paulsen I."/>
            <person name="Zhang H."/>
            <person name="Bastida-Corcuera F.D."/>
            <person name="Simoes-Barbosa A."/>
            <person name="Brown M.T."/>
            <person name="Hayes R.D."/>
            <person name="Mukherjee M."/>
            <person name="Okumura C.Y."/>
            <person name="Schneider R."/>
            <person name="Smith A.J."/>
            <person name="Vanacova S."/>
            <person name="Villalvazo M."/>
            <person name="Haas B.J."/>
            <person name="Pertea M."/>
            <person name="Feldblyum T.V."/>
            <person name="Utterback T.R."/>
            <person name="Shu C.L."/>
            <person name="Osoegawa K."/>
            <person name="de Jong P.J."/>
            <person name="Hrdy I."/>
            <person name="Horvathova L."/>
            <person name="Zubacova Z."/>
            <person name="Dolezal P."/>
            <person name="Malik S.B."/>
            <person name="Logsdon J.M. Jr."/>
            <person name="Henze K."/>
            <person name="Gupta A."/>
            <person name="Wang C.C."/>
            <person name="Dunne R.L."/>
            <person name="Upcroft J.A."/>
            <person name="Upcroft P."/>
            <person name="White O."/>
            <person name="Salzberg S.L."/>
            <person name="Tang P."/>
            <person name="Chiu C.-H."/>
            <person name="Lee Y.-S."/>
            <person name="Embley T.M."/>
            <person name="Coombs G.H."/>
            <person name="Mottram J.C."/>
            <person name="Tachezy J."/>
            <person name="Fraser-Liggett C.M."/>
            <person name="Johnson P.J."/>
        </authorList>
    </citation>
    <scope>NUCLEOTIDE SEQUENCE [LARGE SCALE GENOMIC DNA]</scope>
    <source>
        <strain evidence="2">G3</strain>
    </source>
</reference>
<feature type="transmembrane region" description="Helical" evidence="1">
    <location>
        <begin position="93"/>
        <end position="113"/>
    </location>
</feature>
<feature type="transmembrane region" description="Helical" evidence="1">
    <location>
        <begin position="242"/>
        <end position="262"/>
    </location>
</feature>
<feature type="transmembrane region" description="Helical" evidence="1">
    <location>
        <begin position="326"/>
        <end position="347"/>
    </location>
</feature>
<proteinExistence type="predicted"/>
<keyword evidence="1" id="KW-0812">Transmembrane</keyword>
<keyword evidence="1" id="KW-0472">Membrane</keyword>
<evidence type="ECO:0000256" key="1">
    <source>
        <dbReference type="SAM" id="Phobius"/>
    </source>
</evidence>
<sequence>MWLELAAIQSFHRGYNRFASPFKLSSLLKLEFGIPNPIVINSTLHSEYLPCVYEALLLDSDLEVNQVIFVLTSILTFSIIIIVYSYTLKVFDSHIAAVLSTPIVFFLGGYAIVNALDNNSRLSSSIEYRFNTGLGQYQPWGHEMLHCLLTSRLCLLCLALSSLVYSFLEFNLDCSAGIIAWIVIFLRPPSAAVLFFAYLFYKWQKIHIRAFFAVVAALLLYIQKIHVTFGVMYSNHWPYQPIIGYLWNIFGIIPIGCILGYLFTKKIAPISAIASLITILFVNLQESHRFNFFAVITSVYPVLAAFFAGGFMDLTFISKKKSKQGAIDMLIVLIIASSCLSGVVGYIHRLDQTIEVFPDNTAKETGLWIAKNTKSNTTFLSIVDRVWTPSVFYAGRRELTTTDQAFQAVPFKPINYIVALNEWMTGNVTSWNMTDVILIQNTAQYADVIKRKADAAMKLLYSNDDYFVYTN</sequence>
<evidence type="ECO:0008006" key="4">
    <source>
        <dbReference type="Google" id="ProtNLM"/>
    </source>
</evidence>